<evidence type="ECO:0000313" key="2">
    <source>
        <dbReference type="Proteomes" id="UP000013520"/>
    </source>
</evidence>
<protein>
    <submittedName>
        <fullName evidence="1">Uncharacterized protein</fullName>
    </submittedName>
</protein>
<dbReference type="Proteomes" id="UP000013520">
    <property type="component" value="Chromosome"/>
</dbReference>
<sequence>MIMLISKLKKVLKNSQNFFNRTGAEPQTDIAAIKIDDVLVTMARHVSSSVPHEFSVFVPRVEIRKRYYRNNQLQYEKEMIFNSLTIVHSPQHPPVESGRSPIMCQKVD</sequence>
<evidence type="ECO:0000313" key="1">
    <source>
        <dbReference type="EMBL" id="AGL02246.1"/>
    </source>
</evidence>
<dbReference type="AlphaFoldDB" id="R4KRL0"/>
<dbReference type="EMBL" id="CP003273">
    <property type="protein sequence ID" value="AGL02246.1"/>
    <property type="molecule type" value="Genomic_DNA"/>
</dbReference>
<dbReference type="eggNOG" id="ENOG5033AUT">
    <property type="taxonomic scope" value="Bacteria"/>
</dbReference>
<name>R4KRL0_9FIRM</name>
<reference evidence="1 2" key="1">
    <citation type="submission" date="2012-01" db="EMBL/GenBank/DDBJ databases">
        <title>Complete sequence of Desulfotomaculum gibsoniae DSM 7213.</title>
        <authorList>
            <consortium name="US DOE Joint Genome Institute"/>
            <person name="Lucas S."/>
            <person name="Han J."/>
            <person name="Lapidus A."/>
            <person name="Cheng J.-F."/>
            <person name="Goodwin L."/>
            <person name="Pitluck S."/>
            <person name="Peters L."/>
            <person name="Ovchinnikova G."/>
            <person name="Teshima H."/>
            <person name="Detter J.C."/>
            <person name="Han C."/>
            <person name="Tapia R."/>
            <person name="Land M."/>
            <person name="Hauser L."/>
            <person name="Kyrpides N."/>
            <person name="Ivanova N."/>
            <person name="Pagani I."/>
            <person name="Parshina S."/>
            <person name="Plugge C."/>
            <person name="Muyzer G."/>
            <person name="Kuever J."/>
            <person name="Ivanova A."/>
            <person name="Nazina T."/>
            <person name="Klenk H.-P."/>
            <person name="Brambilla E."/>
            <person name="Spring S."/>
            <person name="Stams A.F."/>
            <person name="Woyke T."/>
        </authorList>
    </citation>
    <scope>NUCLEOTIDE SEQUENCE [LARGE SCALE GENOMIC DNA]</scope>
    <source>
        <strain evidence="1 2">DSM 7213</strain>
    </source>
</reference>
<dbReference type="KEGG" id="dgi:Desgi_2845"/>
<dbReference type="HOGENOM" id="CLU_157161_0_0_9"/>
<accession>R4KRL0</accession>
<organism evidence="1 2">
    <name type="scientific">Desulfoscipio gibsoniae DSM 7213</name>
    <dbReference type="NCBI Taxonomy" id="767817"/>
    <lineage>
        <taxon>Bacteria</taxon>
        <taxon>Bacillati</taxon>
        <taxon>Bacillota</taxon>
        <taxon>Clostridia</taxon>
        <taxon>Eubacteriales</taxon>
        <taxon>Desulfallaceae</taxon>
        <taxon>Desulfoscipio</taxon>
    </lineage>
</organism>
<gene>
    <name evidence="1" type="ORF">Desgi_2845</name>
</gene>
<proteinExistence type="predicted"/>
<dbReference type="STRING" id="767817.Desgi_2845"/>
<keyword evidence="2" id="KW-1185">Reference proteome</keyword>